<proteinExistence type="predicted"/>
<dbReference type="EMBL" id="CP096022">
    <property type="protein sequence ID" value="UPM45102.1"/>
    <property type="molecule type" value="Genomic_DNA"/>
</dbReference>
<keyword evidence="2" id="KW-0614">Plasmid</keyword>
<sequence length="297" mass="32605">MSGDRSNIGFTWGSTENLYWLRTENGDYKRIDPTFLETLKTVARGDRGIETLTEGEQRALSVLHEQEYIRDETPVKELPTPAGITLWPRLLAFGIVFTLVTVYVGYRLIDAPETVPALETGGTIEQLLLSIPVFGVMAVIHEAGHYLAARPYFDPSIRLRRLNGVFPALVTTTNGAWRCPKSVRIWISIAGPLIDLCQCLVLAGISLLIPGGSVVSVVVLFGYVRILCSLNPLVRGDGYWILVDWWDSVNLRSRGMADLKAGQLTVHACFALGSLSFTVLSIGVVLFVGITSLNLGK</sequence>
<dbReference type="RefSeq" id="WP_247995756.1">
    <property type="nucleotide sequence ID" value="NZ_CP096022.1"/>
</dbReference>
<dbReference type="KEGG" id="haad:MW046_17220"/>
<feature type="transmembrane region" description="Helical" evidence="1">
    <location>
        <begin position="86"/>
        <end position="106"/>
    </location>
</feature>
<feature type="transmembrane region" description="Helical" evidence="1">
    <location>
        <begin position="126"/>
        <end position="148"/>
    </location>
</feature>
<evidence type="ECO:0000313" key="2">
    <source>
        <dbReference type="EMBL" id="UPM45102.1"/>
    </source>
</evidence>
<keyword evidence="1" id="KW-1133">Transmembrane helix</keyword>
<accession>A0A8U0A7M0</accession>
<dbReference type="AlphaFoldDB" id="A0A8U0A7M0"/>
<dbReference type="GeneID" id="71929825"/>
<name>A0A8U0A7M0_9EURY</name>
<geneLocation type="plasmid" evidence="2 3">
    <name>unnamed3</name>
</geneLocation>
<keyword evidence="1" id="KW-0812">Transmembrane</keyword>
<keyword evidence="3" id="KW-1185">Reference proteome</keyword>
<organism evidence="2 3">
    <name type="scientific">Halocatena salina</name>
    <dbReference type="NCBI Taxonomy" id="2934340"/>
    <lineage>
        <taxon>Archaea</taxon>
        <taxon>Methanobacteriati</taxon>
        <taxon>Methanobacteriota</taxon>
        <taxon>Stenosarchaea group</taxon>
        <taxon>Halobacteria</taxon>
        <taxon>Halobacteriales</taxon>
        <taxon>Natronomonadaceae</taxon>
        <taxon>Halocatena</taxon>
    </lineage>
</organism>
<gene>
    <name evidence="2" type="ORF">MW046_17220</name>
</gene>
<feature type="transmembrane region" description="Helical" evidence="1">
    <location>
        <begin position="264"/>
        <end position="290"/>
    </location>
</feature>
<reference evidence="2" key="1">
    <citation type="submission" date="2022-04" db="EMBL/GenBank/DDBJ databases">
        <title>Halocatena sp. nov., isolated from a salt lake.</title>
        <authorList>
            <person name="Cui H.-L."/>
        </authorList>
    </citation>
    <scope>NUCLEOTIDE SEQUENCE</scope>
    <source>
        <strain evidence="2">AD-1</strain>
        <plasmid evidence="2">unnamed3</plasmid>
    </source>
</reference>
<evidence type="ECO:0000313" key="3">
    <source>
        <dbReference type="Proteomes" id="UP000831768"/>
    </source>
</evidence>
<protein>
    <submittedName>
        <fullName evidence="2">Uncharacterized protein</fullName>
    </submittedName>
</protein>
<keyword evidence="1" id="KW-0472">Membrane</keyword>
<evidence type="ECO:0000256" key="1">
    <source>
        <dbReference type="SAM" id="Phobius"/>
    </source>
</evidence>
<dbReference type="Proteomes" id="UP000831768">
    <property type="component" value="Plasmid unnamed3"/>
</dbReference>